<dbReference type="AlphaFoldDB" id="A0A1I7TZF9"/>
<proteinExistence type="predicted"/>
<keyword evidence="1" id="KW-1185">Reference proteome</keyword>
<dbReference type="Proteomes" id="UP000095282">
    <property type="component" value="Unplaced"/>
</dbReference>
<accession>A0A1I7TZF9</accession>
<reference evidence="2" key="1">
    <citation type="submission" date="2016-11" db="UniProtKB">
        <authorList>
            <consortium name="WormBaseParasite"/>
        </authorList>
    </citation>
    <scope>IDENTIFICATION</scope>
</reference>
<dbReference type="WBParaSite" id="Csp11.Scaffold629.g13338.t1">
    <property type="protein sequence ID" value="Csp11.Scaffold629.g13338.t1"/>
    <property type="gene ID" value="Csp11.Scaffold629.g13338"/>
</dbReference>
<evidence type="ECO:0000313" key="1">
    <source>
        <dbReference type="Proteomes" id="UP000095282"/>
    </source>
</evidence>
<evidence type="ECO:0000313" key="2">
    <source>
        <dbReference type="WBParaSite" id="Csp11.Scaffold629.g13338.t1"/>
    </source>
</evidence>
<sequence>MTSKMSTSIFCTPEYGIVEEKNYHFAGLIVLHVLPENADSSIKKLREAVLCVEVFIPNSRVEAVRRTAFEQSNIVKVALHLTEPEMKTIAGQDRLAKRLYDLIRMDGQYVTRKETLDSVIQLMEIHSLFNSQVRAKKVRFS</sequence>
<protein>
    <submittedName>
        <fullName evidence="2">DUF3037 domain-containing protein</fullName>
    </submittedName>
</protein>
<organism evidence="1 2">
    <name type="scientific">Caenorhabditis tropicalis</name>
    <dbReference type="NCBI Taxonomy" id="1561998"/>
    <lineage>
        <taxon>Eukaryota</taxon>
        <taxon>Metazoa</taxon>
        <taxon>Ecdysozoa</taxon>
        <taxon>Nematoda</taxon>
        <taxon>Chromadorea</taxon>
        <taxon>Rhabditida</taxon>
        <taxon>Rhabditina</taxon>
        <taxon>Rhabditomorpha</taxon>
        <taxon>Rhabditoidea</taxon>
        <taxon>Rhabditidae</taxon>
        <taxon>Peloderinae</taxon>
        <taxon>Caenorhabditis</taxon>
    </lineage>
</organism>
<name>A0A1I7TZF9_9PELO</name>
<dbReference type="eggNOG" id="ENOG502TIZB">
    <property type="taxonomic scope" value="Eukaryota"/>
</dbReference>